<proteinExistence type="predicted"/>
<protein>
    <submittedName>
        <fullName evidence="1">Uncharacterized protein</fullName>
    </submittedName>
</protein>
<keyword evidence="2" id="KW-1185">Reference proteome</keyword>
<accession>A0ACB0LNQ2</accession>
<evidence type="ECO:0000313" key="2">
    <source>
        <dbReference type="Proteomes" id="UP001177021"/>
    </source>
</evidence>
<dbReference type="Proteomes" id="UP001177021">
    <property type="component" value="Unassembled WGS sequence"/>
</dbReference>
<dbReference type="EMBL" id="CASHSV030000615">
    <property type="protein sequence ID" value="CAJ2671104.1"/>
    <property type="molecule type" value="Genomic_DNA"/>
</dbReference>
<name>A0ACB0LNQ2_TRIPR</name>
<organism evidence="1 2">
    <name type="scientific">Trifolium pratense</name>
    <name type="common">Red clover</name>
    <dbReference type="NCBI Taxonomy" id="57577"/>
    <lineage>
        <taxon>Eukaryota</taxon>
        <taxon>Viridiplantae</taxon>
        <taxon>Streptophyta</taxon>
        <taxon>Embryophyta</taxon>
        <taxon>Tracheophyta</taxon>
        <taxon>Spermatophyta</taxon>
        <taxon>Magnoliopsida</taxon>
        <taxon>eudicotyledons</taxon>
        <taxon>Gunneridae</taxon>
        <taxon>Pentapetalae</taxon>
        <taxon>rosids</taxon>
        <taxon>fabids</taxon>
        <taxon>Fabales</taxon>
        <taxon>Fabaceae</taxon>
        <taxon>Papilionoideae</taxon>
        <taxon>50 kb inversion clade</taxon>
        <taxon>NPAAA clade</taxon>
        <taxon>Hologalegina</taxon>
        <taxon>IRL clade</taxon>
        <taxon>Trifolieae</taxon>
        <taxon>Trifolium</taxon>
    </lineage>
</organism>
<comment type="caution">
    <text evidence="1">The sequence shown here is derived from an EMBL/GenBank/DDBJ whole genome shotgun (WGS) entry which is preliminary data.</text>
</comment>
<gene>
    <name evidence="1" type="ORF">MILVUS5_LOCUS35021</name>
</gene>
<evidence type="ECO:0000313" key="1">
    <source>
        <dbReference type="EMBL" id="CAJ2671104.1"/>
    </source>
</evidence>
<reference evidence="1" key="1">
    <citation type="submission" date="2023-10" db="EMBL/GenBank/DDBJ databases">
        <authorList>
            <person name="Rodriguez Cubillos JULIANA M."/>
            <person name="De Vega J."/>
        </authorList>
    </citation>
    <scope>NUCLEOTIDE SEQUENCE</scope>
</reference>
<sequence>MNILGNSSFCVDPIFIMGNYCNNLLICNFYYPNYSITNNTTKLYRIQTKRNSLWKRTFYFDSHKYYFDSVIVGVGTEEIVEEVIEGNYKRFRWNEIRHDVTEEQKQAIGKLPFKMVKRCKAVMRQIICFSEEKGRLCDVLGAWVKIMKPTRADWLSVLKELKNMDHPLYLEVAEHALLEESFEPNLRDYTKLIHYYSKESQLDAAENIFTAMKQRGFICDQVILTTMVHMYSKAGHLDRAEEYFEEIKLLGEPLDKRSYGSMIMTYIRAGMPEKGESLLEEMDAQEIYAGSEVYKALLRAYSKIGNAEGAQRVFDAIQMAGIIPDDKVCSLLIYAYGMAGQSEKARIAFENMKRVGIKPTDKCISLVLVAYEKENMINTALKFLIDLEKDGIMVGEETSRILASWFRKLGVVEEVELVLRDFATTTSHQIS</sequence>